<evidence type="ECO:0000256" key="2">
    <source>
        <dbReference type="ARBA" id="ARBA00022771"/>
    </source>
</evidence>
<dbReference type="InterPro" id="IPR017907">
    <property type="entry name" value="Znf_RING_CS"/>
</dbReference>
<evidence type="ECO:0000256" key="3">
    <source>
        <dbReference type="ARBA" id="ARBA00022833"/>
    </source>
</evidence>
<keyword evidence="3" id="KW-0862">Zinc</keyword>
<evidence type="ECO:0000256" key="1">
    <source>
        <dbReference type="ARBA" id="ARBA00022723"/>
    </source>
</evidence>
<protein>
    <recommendedName>
        <fullName evidence="6">RING-type domain-containing protein</fullName>
    </recommendedName>
</protein>
<gene>
    <name evidence="4" type="ORF">DFP72DRAFT_1067418</name>
</gene>
<dbReference type="PROSITE" id="PS00518">
    <property type="entry name" value="ZF_RING_1"/>
    <property type="match status" value="1"/>
</dbReference>
<name>A0A8H6I1E1_9AGAR</name>
<organism evidence="4 5">
    <name type="scientific">Ephemerocybe angulata</name>
    <dbReference type="NCBI Taxonomy" id="980116"/>
    <lineage>
        <taxon>Eukaryota</taxon>
        <taxon>Fungi</taxon>
        <taxon>Dikarya</taxon>
        <taxon>Basidiomycota</taxon>
        <taxon>Agaricomycotina</taxon>
        <taxon>Agaricomycetes</taxon>
        <taxon>Agaricomycetidae</taxon>
        <taxon>Agaricales</taxon>
        <taxon>Agaricineae</taxon>
        <taxon>Psathyrellaceae</taxon>
        <taxon>Ephemerocybe</taxon>
    </lineage>
</organism>
<comment type="caution">
    <text evidence="4">The sequence shown here is derived from an EMBL/GenBank/DDBJ whole genome shotgun (WGS) entry which is preliminary data.</text>
</comment>
<dbReference type="AlphaFoldDB" id="A0A8H6I1E1"/>
<accession>A0A8H6I1E1</accession>
<dbReference type="GO" id="GO:0008270">
    <property type="term" value="F:zinc ion binding"/>
    <property type="evidence" value="ECO:0007669"/>
    <property type="project" value="UniProtKB-KW"/>
</dbReference>
<dbReference type="EMBL" id="JACGCI010000029">
    <property type="protein sequence ID" value="KAF6755611.1"/>
    <property type="molecule type" value="Genomic_DNA"/>
</dbReference>
<sequence length="183" mass="20851">MPLPSCKMCETNIDPVHWPGYRSVCNHIYCQDCYSFLTHFRFPCLDSCRTAPLNMEDGVLLKMVVVTTTEEEDNEVVSQYQLAAEFQHQSTKSQHAANMPVFYALDSAVDNQTEVLVAAADPLKDALLSQEELIVSLEECNRMLDESTRRSNDIYEQYKQAQRGLDEARTALCNAVFGERREN</sequence>
<dbReference type="Proteomes" id="UP000521943">
    <property type="component" value="Unassembled WGS sequence"/>
</dbReference>
<evidence type="ECO:0000313" key="5">
    <source>
        <dbReference type="Proteomes" id="UP000521943"/>
    </source>
</evidence>
<keyword evidence="5" id="KW-1185">Reference proteome</keyword>
<evidence type="ECO:0000313" key="4">
    <source>
        <dbReference type="EMBL" id="KAF6755611.1"/>
    </source>
</evidence>
<evidence type="ECO:0008006" key="6">
    <source>
        <dbReference type="Google" id="ProtNLM"/>
    </source>
</evidence>
<reference evidence="4 5" key="1">
    <citation type="submission" date="2020-07" db="EMBL/GenBank/DDBJ databases">
        <title>Comparative genomics of pyrophilous fungi reveals a link between fire events and developmental genes.</title>
        <authorList>
            <consortium name="DOE Joint Genome Institute"/>
            <person name="Steindorff A.S."/>
            <person name="Carver A."/>
            <person name="Calhoun S."/>
            <person name="Stillman K."/>
            <person name="Liu H."/>
            <person name="Lipzen A."/>
            <person name="Pangilinan J."/>
            <person name="Labutti K."/>
            <person name="Bruns T.D."/>
            <person name="Grigoriev I.V."/>
        </authorList>
    </citation>
    <scope>NUCLEOTIDE SEQUENCE [LARGE SCALE GENOMIC DNA]</scope>
    <source>
        <strain evidence="4 5">CBS 144469</strain>
    </source>
</reference>
<keyword evidence="1" id="KW-0479">Metal-binding</keyword>
<keyword evidence="2" id="KW-0863">Zinc-finger</keyword>
<proteinExistence type="predicted"/>